<protein>
    <recommendedName>
        <fullName evidence="1">protein-serine/threonine phosphatase</fullName>
        <ecNumber evidence="1">3.1.3.16</ecNumber>
    </recommendedName>
    <alternativeName>
        <fullName evidence="15">Protein-serine/threonine phosphatase</fullName>
    </alternativeName>
    <alternativeName>
        <fullName evidence="14">Serine/threonine-protein kinase</fullName>
    </alternativeName>
</protein>
<dbReference type="InterPro" id="IPR052016">
    <property type="entry name" value="Bact_Sigma-Reg"/>
</dbReference>
<evidence type="ECO:0000256" key="10">
    <source>
        <dbReference type="ARBA" id="ARBA00022912"/>
    </source>
</evidence>
<dbReference type="CDD" id="cd16936">
    <property type="entry name" value="HATPase_RsbW-like"/>
    <property type="match status" value="1"/>
</dbReference>
<dbReference type="GO" id="GO:0046872">
    <property type="term" value="F:metal ion binding"/>
    <property type="evidence" value="ECO:0007669"/>
    <property type="project" value="UniProtKB-KW"/>
</dbReference>
<keyword evidence="3" id="KW-0808">Transferase</keyword>
<comment type="catalytic activity">
    <reaction evidence="12">
        <text>O-phospho-L-seryl-[protein] + H2O = L-seryl-[protein] + phosphate</text>
        <dbReference type="Rhea" id="RHEA:20629"/>
        <dbReference type="Rhea" id="RHEA-COMP:9863"/>
        <dbReference type="Rhea" id="RHEA-COMP:11604"/>
        <dbReference type="ChEBI" id="CHEBI:15377"/>
        <dbReference type="ChEBI" id="CHEBI:29999"/>
        <dbReference type="ChEBI" id="CHEBI:43474"/>
        <dbReference type="ChEBI" id="CHEBI:83421"/>
        <dbReference type="EC" id="3.1.3.16"/>
    </reaction>
</comment>
<keyword evidence="11" id="KW-0464">Manganese</keyword>
<proteinExistence type="predicted"/>
<dbReference type="GO" id="GO:0016301">
    <property type="term" value="F:kinase activity"/>
    <property type="evidence" value="ECO:0007669"/>
    <property type="project" value="UniProtKB-KW"/>
</dbReference>
<dbReference type="SMART" id="SM00065">
    <property type="entry name" value="GAF"/>
    <property type="match status" value="1"/>
</dbReference>
<dbReference type="InterPro" id="IPR003594">
    <property type="entry name" value="HATPase_dom"/>
</dbReference>
<dbReference type="FunFam" id="3.30.450.40:FF:000035">
    <property type="entry name" value="PAS sensor protein"/>
    <property type="match status" value="1"/>
</dbReference>
<dbReference type="SMART" id="SM00331">
    <property type="entry name" value="PP2C_SIG"/>
    <property type="match status" value="1"/>
</dbReference>
<keyword evidence="9" id="KW-0460">Magnesium</keyword>
<dbReference type="InterPro" id="IPR036457">
    <property type="entry name" value="PPM-type-like_dom_sf"/>
</dbReference>
<evidence type="ECO:0000313" key="19">
    <source>
        <dbReference type="Proteomes" id="UP000677913"/>
    </source>
</evidence>
<evidence type="ECO:0000313" key="18">
    <source>
        <dbReference type="EMBL" id="MBS2966559.1"/>
    </source>
</evidence>
<dbReference type="GO" id="GO:0004722">
    <property type="term" value="F:protein serine/threonine phosphatase activity"/>
    <property type="evidence" value="ECO:0007669"/>
    <property type="project" value="UniProtKB-EC"/>
</dbReference>
<gene>
    <name evidence="18" type="ORF">KGA66_26205</name>
</gene>
<name>A0A8J7WWV0_9ACTN</name>
<dbReference type="Proteomes" id="UP000677913">
    <property type="component" value="Unassembled WGS sequence"/>
</dbReference>
<dbReference type="InterPro" id="IPR029016">
    <property type="entry name" value="GAF-like_dom_sf"/>
</dbReference>
<dbReference type="SUPFAM" id="SSF55781">
    <property type="entry name" value="GAF domain-like"/>
    <property type="match status" value="1"/>
</dbReference>
<evidence type="ECO:0000256" key="13">
    <source>
        <dbReference type="ARBA" id="ARBA00056274"/>
    </source>
</evidence>
<keyword evidence="2" id="KW-0597">Phosphoprotein</keyword>
<feature type="domain" description="PPM-type phosphatase" evidence="17">
    <location>
        <begin position="215"/>
        <end position="430"/>
    </location>
</feature>
<comment type="function">
    <text evidence="13">Primarily acts as an independent SigF regulator that is sensitive to the osmosensory signal, mediating the cross talk of PknD with the SigF regulon. Possesses both phosphatase and kinase activities. The kinase domain functions as a classic anti-sigma factor-like kinase to phosphorylate the anti-anti-sigma factor domain at the canonical regulatory site, and the phosphatase domain antagonizes this activity.</text>
</comment>
<dbReference type="RefSeq" id="WP_211471753.1">
    <property type="nucleotide sequence ID" value="NZ_JAGSXH010000163.1"/>
</dbReference>
<evidence type="ECO:0000256" key="15">
    <source>
        <dbReference type="ARBA" id="ARBA00081350"/>
    </source>
</evidence>
<dbReference type="SUPFAM" id="SSF55874">
    <property type="entry name" value="ATPase domain of HSP90 chaperone/DNA topoisomerase II/histidine kinase"/>
    <property type="match status" value="1"/>
</dbReference>
<dbReference type="EMBL" id="JAGSXH010000163">
    <property type="protein sequence ID" value="MBS2966559.1"/>
    <property type="molecule type" value="Genomic_DNA"/>
</dbReference>
<dbReference type="Gene3D" id="3.30.450.40">
    <property type="match status" value="1"/>
</dbReference>
<evidence type="ECO:0000256" key="7">
    <source>
        <dbReference type="ARBA" id="ARBA00022801"/>
    </source>
</evidence>
<dbReference type="InterPro" id="IPR036890">
    <property type="entry name" value="HATPase_C_sf"/>
</dbReference>
<sequence length="563" mass="60325">MDLREQLAFLNEATAQIGASLDTVTIAESFAGALVPRLADFASVHLLDALFVDGAPAPPAPRDTAGSPLRRVAVVHDEAPDRWRTVVPEGAVQLMHPTGPSYEAMVSGEPVWLTRVDDAHATAMTSTHRTGDVRPLLADRAYLAVPLLVRGRVLGCVTLTRRQQRPPFDDIDVLTVGQLAAQAALGVDNARLYRGQQATAAELQRGVLPTTPPTLAGVELAHRYLPGNPSAEVGGDWFDTIALPGSRIAIVIGDVMGHGVGSASMMGHLRIAVQTLAALDLPPDQILRQLDNLAQRLGDDHLATCLYAVYDPIARCCMLANAGHLPPLLVRQEGGIERVDVPTGAPIGVGGVAFDTVEITIRDGDTLLLYTDGLVEERGQDIDRRIAALGERLRSLDAPSLRPQALCDAVIAASGRDAYEDDVALLAARLGGIPAESVANWLLAPQPITVSRARGLVRQTLAGWGLSALAEVAQLLATELITNAIRYANRPIELRLLRTGTLLCEVRDDDHYLPILREAGGLDENGRGLFLVSRLARRWGVSRTTHGKVVWFELELGPPADEI</sequence>
<evidence type="ECO:0000256" key="11">
    <source>
        <dbReference type="ARBA" id="ARBA00023211"/>
    </source>
</evidence>
<keyword evidence="10" id="KW-0904">Protein phosphatase</keyword>
<organism evidence="18 19">
    <name type="scientific">Actinocrinis puniceicyclus</name>
    <dbReference type="NCBI Taxonomy" id="977794"/>
    <lineage>
        <taxon>Bacteria</taxon>
        <taxon>Bacillati</taxon>
        <taxon>Actinomycetota</taxon>
        <taxon>Actinomycetes</taxon>
        <taxon>Catenulisporales</taxon>
        <taxon>Actinospicaceae</taxon>
        <taxon>Actinocrinis</taxon>
    </lineage>
</organism>
<evidence type="ECO:0000256" key="4">
    <source>
        <dbReference type="ARBA" id="ARBA00022723"/>
    </source>
</evidence>
<accession>A0A8J7WWV0</accession>
<dbReference type="PANTHER" id="PTHR43156:SF2">
    <property type="entry name" value="STAGE II SPORULATION PROTEIN E"/>
    <property type="match status" value="1"/>
</dbReference>
<evidence type="ECO:0000256" key="2">
    <source>
        <dbReference type="ARBA" id="ARBA00022553"/>
    </source>
</evidence>
<dbReference type="Gene3D" id="3.30.565.10">
    <property type="entry name" value="Histidine kinase-like ATPase, C-terminal domain"/>
    <property type="match status" value="1"/>
</dbReference>
<dbReference type="EC" id="3.1.3.16" evidence="1"/>
<dbReference type="GO" id="GO:0005524">
    <property type="term" value="F:ATP binding"/>
    <property type="evidence" value="ECO:0007669"/>
    <property type="project" value="UniProtKB-KW"/>
</dbReference>
<dbReference type="FunFam" id="3.60.40.10:FF:000005">
    <property type="entry name" value="Serine/threonine protein phosphatase"/>
    <property type="match status" value="1"/>
</dbReference>
<keyword evidence="7" id="KW-0378">Hydrolase</keyword>
<comment type="caution">
    <text evidence="18">The sequence shown here is derived from an EMBL/GenBank/DDBJ whole genome shotgun (WGS) entry which is preliminary data.</text>
</comment>
<keyword evidence="4" id="KW-0479">Metal-binding</keyword>
<dbReference type="AlphaFoldDB" id="A0A8J7WWV0"/>
<keyword evidence="19" id="KW-1185">Reference proteome</keyword>
<dbReference type="Pfam" id="PF07228">
    <property type="entry name" value="SpoIIE"/>
    <property type="match status" value="1"/>
</dbReference>
<dbReference type="PANTHER" id="PTHR43156">
    <property type="entry name" value="STAGE II SPORULATION PROTEIN E-RELATED"/>
    <property type="match status" value="1"/>
</dbReference>
<dbReference type="InterPro" id="IPR003018">
    <property type="entry name" value="GAF"/>
</dbReference>
<dbReference type="InterPro" id="IPR001932">
    <property type="entry name" value="PPM-type_phosphatase-like_dom"/>
</dbReference>
<evidence type="ECO:0000256" key="9">
    <source>
        <dbReference type="ARBA" id="ARBA00022842"/>
    </source>
</evidence>
<evidence type="ECO:0000259" key="16">
    <source>
        <dbReference type="SMART" id="SM00065"/>
    </source>
</evidence>
<evidence type="ECO:0000256" key="5">
    <source>
        <dbReference type="ARBA" id="ARBA00022741"/>
    </source>
</evidence>
<dbReference type="Pfam" id="PF01590">
    <property type="entry name" value="GAF"/>
    <property type="match status" value="1"/>
</dbReference>
<evidence type="ECO:0000259" key="17">
    <source>
        <dbReference type="SMART" id="SM00331"/>
    </source>
</evidence>
<evidence type="ECO:0000256" key="3">
    <source>
        <dbReference type="ARBA" id="ARBA00022679"/>
    </source>
</evidence>
<keyword evidence="6" id="KW-0418">Kinase</keyword>
<evidence type="ECO:0000256" key="6">
    <source>
        <dbReference type="ARBA" id="ARBA00022777"/>
    </source>
</evidence>
<evidence type="ECO:0000256" key="1">
    <source>
        <dbReference type="ARBA" id="ARBA00013081"/>
    </source>
</evidence>
<dbReference type="SUPFAM" id="SSF81606">
    <property type="entry name" value="PP2C-like"/>
    <property type="match status" value="1"/>
</dbReference>
<evidence type="ECO:0000256" key="14">
    <source>
        <dbReference type="ARBA" id="ARBA00075117"/>
    </source>
</evidence>
<keyword evidence="8" id="KW-0067">ATP-binding</keyword>
<evidence type="ECO:0000256" key="12">
    <source>
        <dbReference type="ARBA" id="ARBA00047761"/>
    </source>
</evidence>
<reference evidence="18" key="1">
    <citation type="submission" date="2021-04" db="EMBL/GenBank/DDBJ databases">
        <title>Genome based classification of Actinospica acidithermotolerans sp. nov., an actinobacterium isolated from an Indonesian hot spring.</title>
        <authorList>
            <person name="Kusuma A.B."/>
            <person name="Putra K.E."/>
            <person name="Nafisah S."/>
            <person name="Loh J."/>
            <person name="Nouioui I."/>
            <person name="Goodfellow M."/>
        </authorList>
    </citation>
    <scope>NUCLEOTIDE SEQUENCE</scope>
    <source>
        <strain evidence="18">DSM 45618</strain>
    </source>
</reference>
<feature type="domain" description="GAF" evidence="16">
    <location>
        <begin position="2"/>
        <end position="197"/>
    </location>
</feature>
<dbReference type="Gene3D" id="3.60.40.10">
    <property type="entry name" value="PPM-type phosphatase domain"/>
    <property type="match status" value="1"/>
</dbReference>
<dbReference type="Pfam" id="PF13581">
    <property type="entry name" value="HATPase_c_2"/>
    <property type="match status" value="1"/>
</dbReference>
<dbReference type="FunFam" id="3.30.565.10:FF:000028">
    <property type="entry name" value="PAS sensor protein"/>
    <property type="match status" value="1"/>
</dbReference>
<evidence type="ECO:0000256" key="8">
    <source>
        <dbReference type="ARBA" id="ARBA00022840"/>
    </source>
</evidence>
<keyword evidence="5" id="KW-0547">Nucleotide-binding</keyword>